<protein>
    <submittedName>
        <fullName evidence="2">Uncharacterized protein</fullName>
    </submittedName>
</protein>
<name>A0ABQ7JFC6_9APIC</name>
<comment type="caution">
    <text evidence="2">The sequence shown here is derived from an EMBL/GenBank/DDBJ whole genome shotgun (WGS) entry which is preliminary data.</text>
</comment>
<keyword evidence="1" id="KW-1133">Transmembrane helix</keyword>
<feature type="transmembrane region" description="Helical" evidence="1">
    <location>
        <begin position="35"/>
        <end position="53"/>
    </location>
</feature>
<accession>A0ABQ7JFC6</accession>
<evidence type="ECO:0000313" key="2">
    <source>
        <dbReference type="EMBL" id="KAF8822743.1"/>
    </source>
</evidence>
<evidence type="ECO:0000313" key="3">
    <source>
        <dbReference type="Proteomes" id="UP000823046"/>
    </source>
</evidence>
<dbReference type="EMBL" id="JADAQX010000027">
    <property type="protein sequence ID" value="KAF8822743.1"/>
    <property type="molecule type" value="Genomic_DNA"/>
</dbReference>
<keyword evidence="3" id="KW-1185">Reference proteome</keyword>
<feature type="transmembrane region" description="Helical" evidence="1">
    <location>
        <begin position="114"/>
        <end position="131"/>
    </location>
</feature>
<reference evidence="2 3" key="1">
    <citation type="journal article" date="2020" name="bioRxiv">
        <title>Metabolic contributions of an alphaproteobacterial endosymbiont in the apicomplexan Cardiosporidium cionae.</title>
        <authorList>
            <person name="Hunter E.S."/>
            <person name="Paight C.J."/>
            <person name="Lane C.E."/>
        </authorList>
    </citation>
    <scope>NUCLEOTIDE SEQUENCE [LARGE SCALE GENOMIC DNA]</scope>
    <source>
        <strain evidence="2">ESH_2018</strain>
    </source>
</reference>
<evidence type="ECO:0000256" key="1">
    <source>
        <dbReference type="SAM" id="Phobius"/>
    </source>
</evidence>
<gene>
    <name evidence="2" type="ORF">IE077_002789</name>
</gene>
<dbReference type="Proteomes" id="UP000823046">
    <property type="component" value="Unassembled WGS sequence"/>
</dbReference>
<sequence>MLQATKAQLITQFSGKSVELRQLELKYWLKVFEKFAVLSALLGGFAGAVLLKASSAKIPAGVSLLYVLMSGSAVGCNMVLLTISVMCAIWAPGKALTGRGHESYETVIKTMEEMYLHSIIFFKWGLFFYFVTSLLSSFCFFNVLGGLLISCVLASFAYFVVNHLNALLHEFVPSKFTTAVLQGNCISDIGKKMTSETDPGLSGMNFNLNFVNSI</sequence>
<organism evidence="2 3">
    <name type="scientific">Cardiosporidium cionae</name>
    <dbReference type="NCBI Taxonomy" id="476202"/>
    <lineage>
        <taxon>Eukaryota</taxon>
        <taxon>Sar</taxon>
        <taxon>Alveolata</taxon>
        <taxon>Apicomplexa</taxon>
        <taxon>Aconoidasida</taxon>
        <taxon>Nephromycida</taxon>
        <taxon>Cardiosporidium</taxon>
    </lineage>
</organism>
<keyword evidence="1" id="KW-0812">Transmembrane</keyword>
<feature type="transmembrane region" description="Helical" evidence="1">
    <location>
        <begin position="65"/>
        <end position="91"/>
    </location>
</feature>
<feature type="transmembrane region" description="Helical" evidence="1">
    <location>
        <begin position="138"/>
        <end position="161"/>
    </location>
</feature>
<proteinExistence type="predicted"/>
<keyword evidence="1" id="KW-0472">Membrane</keyword>